<organism evidence="6 7">
    <name type="scientific">Diplodia seriata</name>
    <dbReference type="NCBI Taxonomy" id="420778"/>
    <lineage>
        <taxon>Eukaryota</taxon>
        <taxon>Fungi</taxon>
        <taxon>Dikarya</taxon>
        <taxon>Ascomycota</taxon>
        <taxon>Pezizomycotina</taxon>
        <taxon>Dothideomycetes</taxon>
        <taxon>Dothideomycetes incertae sedis</taxon>
        <taxon>Botryosphaeriales</taxon>
        <taxon>Botryosphaeriaceae</taxon>
        <taxon>Diplodia</taxon>
    </lineage>
</organism>
<dbReference type="Gene3D" id="3.50.50.60">
    <property type="entry name" value="FAD/NAD(P)-binding domain"/>
    <property type="match status" value="1"/>
</dbReference>
<dbReference type="Pfam" id="PF01593">
    <property type="entry name" value="Amino_oxidase"/>
    <property type="match status" value="2"/>
</dbReference>
<dbReference type="GO" id="GO:0006338">
    <property type="term" value="P:chromatin remodeling"/>
    <property type="evidence" value="ECO:0007669"/>
    <property type="project" value="TreeGrafter"/>
</dbReference>
<evidence type="ECO:0000256" key="3">
    <source>
        <dbReference type="PROSITE-ProRule" id="PRU00267"/>
    </source>
</evidence>
<dbReference type="SUPFAM" id="SSF51905">
    <property type="entry name" value="FAD/NAD(P)-binding domain"/>
    <property type="match status" value="1"/>
</dbReference>
<dbReference type="SUPFAM" id="SSF54373">
    <property type="entry name" value="FAD-linked reductases, C-terminal domain"/>
    <property type="match status" value="1"/>
</dbReference>
<keyword evidence="6" id="KW-0489">Methyltransferase</keyword>
<dbReference type="EMBL" id="LAQI01000033">
    <property type="protein sequence ID" value="KKY26024.1"/>
    <property type="molecule type" value="Genomic_DNA"/>
</dbReference>
<dbReference type="PROSITE" id="PS50118">
    <property type="entry name" value="HMG_BOX_2"/>
    <property type="match status" value="1"/>
</dbReference>
<dbReference type="GO" id="GO:0005634">
    <property type="term" value="C:nucleus"/>
    <property type="evidence" value="ECO:0007669"/>
    <property type="project" value="UniProtKB-UniRule"/>
</dbReference>
<feature type="domain" description="HMG box" evidence="5">
    <location>
        <begin position="266"/>
        <end position="346"/>
    </location>
</feature>
<feature type="compositionally biased region" description="Basic and acidic residues" evidence="4">
    <location>
        <begin position="225"/>
        <end position="239"/>
    </location>
</feature>
<feature type="compositionally biased region" description="Basic and acidic residues" evidence="4">
    <location>
        <begin position="384"/>
        <end position="393"/>
    </location>
</feature>
<dbReference type="InterPro" id="IPR009071">
    <property type="entry name" value="HMG_box_dom"/>
</dbReference>
<dbReference type="GO" id="GO:0008168">
    <property type="term" value="F:methyltransferase activity"/>
    <property type="evidence" value="ECO:0007669"/>
    <property type="project" value="UniProtKB-KW"/>
</dbReference>
<reference evidence="6 7" key="1">
    <citation type="submission" date="2015-03" db="EMBL/GenBank/DDBJ databases">
        <authorList>
            <person name="Morales-Cruz A."/>
            <person name="Amrine K.C."/>
            <person name="Cantu D."/>
        </authorList>
    </citation>
    <scope>NUCLEOTIDE SEQUENCE [LARGE SCALE GENOMIC DNA]</scope>
    <source>
        <strain evidence="6">DS831</strain>
    </source>
</reference>
<evidence type="ECO:0000259" key="5">
    <source>
        <dbReference type="PROSITE" id="PS50118"/>
    </source>
</evidence>
<feature type="compositionally biased region" description="Polar residues" evidence="4">
    <location>
        <begin position="370"/>
        <end position="383"/>
    </location>
</feature>
<feature type="region of interest" description="Disordered" evidence="4">
    <location>
        <begin position="370"/>
        <end position="393"/>
    </location>
</feature>
<dbReference type="InterPro" id="IPR050281">
    <property type="entry name" value="Flavin_monoamine_oxidase"/>
</dbReference>
<sequence length="393" mass="43266">MEYSNAAHVNQLSLGGWDQDIGNEFEGPHSHIIGGYQQLPRGLWQSPTILDVRFNSPVKSVREENTRHIVECHNGDIIEADEVVVTIPLGVLKREAVALVYDTPFWEPDRDIFGTLNEAELRDKYIVTRWKKDPFAGGSYSFMGPTAQPGDYDAMARPIGSLHFAGEATCGTHPATVHGAYLSGLRAASEVVDSMLGPIEVQHPLVAPKAKQGTPTLRGGAGTKHGRDEMDSVESRNVRQARNEDLEDLITVAIREQAGERPHKPERTGNNPYLLYTRDHWHSVKAECDEQRRAATGDPNAKASKDNIRTVLGAKWRNAPNKVQQPYLDEASKLKEASATAAAAYKEKAAVWEKEAARIRAELMAGNFAQGESISGKTATENGGTRRERRVVS</sequence>
<evidence type="ECO:0000256" key="4">
    <source>
        <dbReference type="SAM" id="MobiDB-lite"/>
    </source>
</evidence>
<dbReference type="PANTHER" id="PTHR10742">
    <property type="entry name" value="FLAVIN MONOAMINE OXIDASE"/>
    <property type="match status" value="1"/>
</dbReference>
<dbReference type="Proteomes" id="UP000034182">
    <property type="component" value="Unassembled WGS sequence"/>
</dbReference>
<dbReference type="GO" id="GO:0003682">
    <property type="term" value="F:chromatin binding"/>
    <property type="evidence" value="ECO:0007669"/>
    <property type="project" value="TreeGrafter"/>
</dbReference>
<comment type="similarity">
    <text evidence="1">Belongs to the flavin monoamine oxidase family.</text>
</comment>
<dbReference type="SMART" id="SM00398">
    <property type="entry name" value="HMG"/>
    <property type="match status" value="1"/>
</dbReference>
<reference evidence="6 7" key="2">
    <citation type="submission" date="2015-05" db="EMBL/GenBank/DDBJ databases">
        <title>Distinctive expansion of gene families associated with plant cell wall degradation and secondary metabolism in the genomes of grapevine trunk pathogens.</title>
        <authorList>
            <person name="Lawrence D.P."/>
            <person name="Travadon R."/>
            <person name="Rolshausen P.E."/>
            <person name="Baumgartner K."/>
        </authorList>
    </citation>
    <scope>NUCLEOTIDE SEQUENCE [LARGE SCALE GENOMIC DNA]</scope>
    <source>
        <strain evidence="6">DS831</strain>
    </source>
</reference>
<proteinExistence type="inferred from homology"/>
<protein>
    <submittedName>
        <fullName evidence="6">Putative lysine-specific histone demethylase</fullName>
    </submittedName>
</protein>
<name>A0A0G2EUX4_9PEZI</name>
<dbReference type="SUPFAM" id="SSF47095">
    <property type="entry name" value="HMG-box"/>
    <property type="match status" value="1"/>
</dbReference>
<feature type="DNA-binding region" description="HMG box" evidence="3">
    <location>
        <begin position="266"/>
        <end position="346"/>
    </location>
</feature>
<evidence type="ECO:0000256" key="1">
    <source>
        <dbReference type="ARBA" id="ARBA00005995"/>
    </source>
</evidence>
<keyword evidence="3" id="KW-0238">DNA-binding</keyword>
<dbReference type="GO" id="GO:0003677">
    <property type="term" value="F:DNA binding"/>
    <property type="evidence" value="ECO:0007669"/>
    <property type="project" value="UniProtKB-UniRule"/>
</dbReference>
<evidence type="ECO:0000256" key="2">
    <source>
        <dbReference type="ARBA" id="ARBA00023002"/>
    </source>
</evidence>
<dbReference type="GO" id="GO:0050660">
    <property type="term" value="F:flavin adenine dinucleotide binding"/>
    <property type="evidence" value="ECO:0007669"/>
    <property type="project" value="TreeGrafter"/>
</dbReference>
<keyword evidence="3" id="KW-0539">Nucleus</keyword>
<dbReference type="InterPro" id="IPR036188">
    <property type="entry name" value="FAD/NAD-bd_sf"/>
</dbReference>
<dbReference type="PANTHER" id="PTHR10742:SF386">
    <property type="entry name" value="LYSINE-SPECIFIC HISTONE DEMETHYLASE 1A"/>
    <property type="match status" value="1"/>
</dbReference>
<evidence type="ECO:0000313" key="7">
    <source>
        <dbReference type="Proteomes" id="UP000034182"/>
    </source>
</evidence>
<evidence type="ECO:0000313" key="6">
    <source>
        <dbReference type="EMBL" id="KKY26024.1"/>
    </source>
</evidence>
<dbReference type="GO" id="GO:0032259">
    <property type="term" value="P:methylation"/>
    <property type="evidence" value="ECO:0007669"/>
    <property type="project" value="UniProtKB-KW"/>
</dbReference>
<accession>A0A0G2EUX4</accession>
<keyword evidence="2" id="KW-0560">Oxidoreductase</keyword>
<feature type="region of interest" description="Disordered" evidence="4">
    <location>
        <begin position="210"/>
        <end position="239"/>
    </location>
</feature>
<keyword evidence="6" id="KW-0808">Transferase</keyword>
<dbReference type="InterPro" id="IPR002937">
    <property type="entry name" value="Amino_oxidase"/>
</dbReference>
<dbReference type="InterPro" id="IPR036910">
    <property type="entry name" value="HMG_box_dom_sf"/>
</dbReference>
<dbReference type="AlphaFoldDB" id="A0A0G2EUX4"/>
<dbReference type="Gene3D" id="1.10.30.10">
    <property type="entry name" value="High mobility group box domain"/>
    <property type="match status" value="1"/>
</dbReference>
<comment type="caution">
    <text evidence="6">The sequence shown here is derived from an EMBL/GenBank/DDBJ whole genome shotgun (WGS) entry which is preliminary data.</text>
</comment>
<gene>
    <name evidence="6" type="ORF">UCDDS831_g01534</name>
</gene>
<dbReference type="GO" id="GO:0016491">
    <property type="term" value="F:oxidoreductase activity"/>
    <property type="evidence" value="ECO:0007669"/>
    <property type="project" value="UniProtKB-KW"/>
</dbReference>